<sequence length="136" mass="15759">MILEIAKRCMFGISFSGIFTFIALTIMKFNEIDSSVSEIWMHMGASMLLGIYYGLSSYIYGDGEGSYLKKTIFHFCLSLTIYYIIAFTVGWVPFSWLAASLSFIVFVIVYAIFWFGYYSYYKKVESTMNEQLNKKQ</sequence>
<proteinExistence type="predicted"/>
<keyword evidence="1" id="KW-0812">Transmembrane</keyword>
<evidence type="ECO:0000313" key="2">
    <source>
        <dbReference type="EMBL" id="MFD2630519.1"/>
    </source>
</evidence>
<keyword evidence="3" id="KW-1185">Reference proteome</keyword>
<dbReference type="InterPro" id="IPR021560">
    <property type="entry name" value="DUF3021"/>
</dbReference>
<comment type="caution">
    <text evidence="2">The sequence shown here is derived from an EMBL/GenBank/DDBJ whole genome shotgun (WGS) entry which is preliminary data.</text>
</comment>
<feature type="transmembrane region" description="Helical" evidence="1">
    <location>
        <begin position="72"/>
        <end position="92"/>
    </location>
</feature>
<name>A0ABW5Q4F0_9BACI</name>
<keyword evidence="1" id="KW-0472">Membrane</keyword>
<dbReference type="EMBL" id="JBHUMX010000044">
    <property type="protein sequence ID" value="MFD2630519.1"/>
    <property type="molecule type" value="Genomic_DNA"/>
</dbReference>
<evidence type="ECO:0000256" key="1">
    <source>
        <dbReference type="SAM" id="Phobius"/>
    </source>
</evidence>
<keyword evidence="1" id="KW-1133">Transmembrane helix</keyword>
<dbReference type="RefSeq" id="WP_379563853.1">
    <property type="nucleotide sequence ID" value="NZ_JBHUMX010000044.1"/>
</dbReference>
<reference evidence="3" key="1">
    <citation type="journal article" date="2019" name="Int. J. Syst. Evol. Microbiol.">
        <title>The Global Catalogue of Microorganisms (GCM) 10K type strain sequencing project: providing services to taxonomists for standard genome sequencing and annotation.</title>
        <authorList>
            <consortium name="The Broad Institute Genomics Platform"/>
            <consortium name="The Broad Institute Genome Sequencing Center for Infectious Disease"/>
            <person name="Wu L."/>
            <person name="Ma J."/>
        </authorList>
    </citation>
    <scope>NUCLEOTIDE SEQUENCE [LARGE SCALE GENOMIC DNA]</scope>
    <source>
        <strain evidence="3">TISTR 1858</strain>
    </source>
</reference>
<gene>
    <name evidence="2" type="ORF">ACFSUN_17210</name>
</gene>
<dbReference type="Proteomes" id="UP001597451">
    <property type="component" value="Unassembled WGS sequence"/>
</dbReference>
<evidence type="ECO:0000313" key="3">
    <source>
        <dbReference type="Proteomes" id="UP001597451"/>
    </source>
</evidence>
<protein>
    <submittedName>
        <fullName evidence="2">DUF3021 domain-containing protein</fullName>
    </submittedName>
</protein>
<feature type="transmembrane region" description="Helical" evidence="1">
    <location>
        <begin position="9"/>
        <end position="27"/>
    </location>
</feature>
<accession>A0ABW5Q4F0</accession>
<feature type="transmembrane region" description="Helical" evidence="1">
    <location>
        <begin position="98"/>
        <end position="118"/>
    </location>
</feature>
<organism evidence="2 3">
    <name type="scientific">Oceanobacillus kapialis</name>
    <dbReference type="NCBI Taxonomy" id="481353"/>
    <lineage>
        <taxon>Bacteria</taxon>
        <taxon>Bacillati</taxon>
        <taxon>Bacillota</taxon>
        <taxon>Bacilli</taxon>
        <taxon>Bacillales</taxon>
        <taxon>Bacillaceae</taxon>
        <taxon>Oceanobacillus</taxon>
    </lineage>
</organism>
<dbReference type="Pfam" id="PF11457">
    <property type="entry name" value="DUF3021"/>
    <property type="match status" value="1"/>
</dbReference>
<feature type="transmembrane region" description="Helical" evidence="1">
    <location>
        <begin position="39"/>
        <end position="60"/>
    </location>
</feature>